<feature type="domain" description="VOC" evidence="1">
    <location>
        <begin position="3"/>
        <end position="129"/>
    </location>
</feature>
<evidence type="ECO:0000313" key="2">
    <source>
        <dbReference type="EMBL" id="TQF12605.1"/>
    </source>
</evidence>
<dbReference type="PANTHER" id="PTHR35006:SF2">
    <property type="entry name" value="GLYOXALASE FAMILY PROTEIN (AFU_ORTHOLOGUE AFUA_5G14830)"/>
    <property type="match status" value="1"/>
</dbReference>
<dbReference type="AlphaFoldDB" id="A0A540WUB1"/>
<dbReference type="OrthoDB" id="9800438at2"/>
<proteinExistence type="predicted"/>
<dbReference type="EMBL" id="VIFM01000132">
    <property type="protein sequence ID" value="TQF12605.1"/>
    <property type="molecule type" value="Genomic_DNA"/>
</dbReference>
<evidence type="ECO:0000259" key="1">
    <source>
        <dbReference type="PROSITE" id="PS51819"/>
    </source>
</evidence>
<dbReference type="SUPFAM" id="SSF54593">
    <property type="entry name" value="Glyoxalase/Bleomycin resistance protein/Dihydroxybiphenyl dioxygenase"/>
    <property type="match status" value="1"/>
</dbReference>
<dbReference type="Proteomes" id="UP000315369">
    <property type="component" value="Unassembled WGS sequence"/>
</dbReference>
<protein>
    <submittedName>
        <fullName evidence="2">VOC family protein</fullName>
    </submittedName>
</protein>
<evidence type="ECO:0000313" key="3">
    <source>
        <dbReference type="Proteomes" id="UP000315369"/>
    </source>
</evidence>
<sequence length="131" mass="14463">MLKLDHFGFVTKDLEKCVRFYEACLAPLGLKLTERGDGFALFGTDPKSPFLWVGTLRPETWTDQHGPGRSPLHMAFSTTDRAEVDAFHQRGLAAGGRDNGAPGPRVGAYKYYAAFLLDPDGNNIEACVREM</sequence>
<dbReference type="PROSITE" id="PS51819">
    <property type="entry name" value="VOC"/>
    <property type="match status" value="1"/>
</dbReference>
<dbReference type="InterPro" id="IPR029068">
    <property type="entry name" value="Glyas_Bleomycin-R_OHBP_Dase"/>
</dbReference>
<dbReference type="PANTHER" id="PTHR35006">
    <property type="entry name" value="GLYOXALASE FAMILY PROTEIN (AFU_ORTHOLOGUE AFUA_5G14830)"/>
    <property type="match status" value="1"/>
</dbReference>
<organism evidence="2 3">
    <name type="scientific">Myxococcus llanfairpwllgwyngyllgogerychwyrndrobwllllantysiliogogogochensis</name>
    <dbReference type="NCBI Taxonomy" id="2590453"/>
    <lineage>
        <taxon>Bacteria</taxon>
        <taxon>Pseudomonadati</taxon>
        <taxon>Myxococcota</taxon>
        <taxon>Myxococcia</taxon>
        <taxon>Myxococcales</taxon>
        <taxon>Cystobacterineae</taxon>
        <taxon>Myxococcaceae</taxon>
        <taxon>Myxococcus</taxon>
    </lineage>
</organism>
<dbReference type="InterPro" id="IPR037523">
    <property type="entry name" value="VOC_core"/>
</dbReference>
<gene>
    <name evidence="2" type="ORF">FJV41_28160</name>
</gene>
<name>A0A540WUB1_9BACT</name>
<dbReference type="CDD" id="cd07262">
    <property type="entry name" value="VOC_like"/>
    <property type="match status" value="1"/>
</dbReference>
<reference evidence="2 3" key="1">
    <citation type="submission" date="2019-06" db="EMBL/GenBank/DDBJ databases">
        <authorList>
            <person name="Livingstone P."/>
            <person name="Whitworth D."/>
        </authorList>
    </citation>
    <scope>NUCLEOTIDE SEQUENCE [LARGE SCALE GENOMIC DNA]</scope>
    <source>
        <strain evidence="2 3">AM401</strain>
    </source>
</reference>
<comment type="caution">
    <text evidence="2">The sequence shown here is derived from an EMBL/GenBank/DDBJ whole genome shotgun (WGS) entry which is preliminary data.</text>
</comment>
<dbReference type="Gene3D" id="3.10.180.10">
    <property type="entry name" value="2,3-Dihydroxybiphenyl 1,2-Dioxygenase, domain 1"/>
    <property type="match status" value="1"/>
</dbReference>
<accession>A0A540WUB1</accession>
<keyword evidence="3" id="KW-1185">Reference proteome</keyword>
<dbReference type="InterPro" id="IPR004360">
    <property type="entry name" value="Glyas_Fos-R_dOase_dom"/>
</dbReference>
<dbReference type="Pfam" id="PF00903">
    <property type="entry name" value="Glyoxalase"/>
    <property type="match status" value="1"/>
</dbReference>
<dbReference type="RefSeq" id="WP_141645660.1">
    <property type="nucleotide sequence ID" value="NZ_VIFM01000132.1"/>
</dbReference>